<dbReference type="GO" id="GO:0031412">
    <property type="term" value="P:gas vesicle organization"/>
    <property type="evidence" value="ECO:0007669"/>
    <property type="project" value="InterPro"/>
</dbReference>
<reference evidence="5" key="1">
    <citation type="submission" date="2018-02" db="EMBL/GenBank/DDBJ databases">
        <title>Genome sequence of Desulfocucumis palustris strain NAW-5.</title>
        <authorList>
            <person name="Watanabe M."/>
            <person name="Kojima H."/>
            <person name="Fukui M."/>
        </authorList>
    </citation>
    <scope>NUCLEOTIDE SEQUENCE [LARGE SCALE GENOMIC DNA]</scope>
    <source>
        <strain evidence="5">NAW-5</strain>
    </source>
</reference>
<dbReference type="Pfam" id="PF06386">
    <property type="entry name" value="GvpL_GvpF"/>
    <property type="match status" value="1"/>
</dbReference>
<dbReference type="AlphaFoldDB" id="A0A2L2X944"/>
<evidence type="ECO:0000256" key="3">
    <source>
        <dbReference type="ARBA" id="ARBA00035643"/>
    </source>
</evidence>
<comment type="caution">
    <text evidence="4">The sequence shown here is derived from an EMBL/GenBank/DDBJ whole genome shotgun (WGS) entry which is preliminary data.</text>
</comment>
<evidence type="ECO:0000313" key="4">
    <source>
        <dbReference type="EMBL" id="GBF32444.1"/>
    </source>
</evidence>
<keyword evidence="5" id="KW-1185">Reference proteome</keyword>
<dbReference type="PANTHER" id="PTHR36852">
    <property type="entry name" value="PROTEIN GVPL 2"/>
    <property type="match status" value="1"/>
</dbReference>
<comment type="subcellular location">
    <subcellularLocation>
        <location evidence="2">Gas vesicle</location>
    </subcellularLocation>
</comment>
<dbReference type="RefSeq" id="WP_165791997.1">
    <property type="nucleotide sequence ID" value="NZ_BFAV01000030.1"/>
</dbReference>
<accession>A0A2L2X944</accession>
<dbReference type="Proteomes" id="UP000239549">
    <property type="component" value="Unassembled WGS sequence"/>
</dbReference>
<evidence type="ECO:0000256" key="1">
    <source>
        <dbReference type="ARBA" id="ARBA00022987"/>
    </source>
</evidence>
<name>A0A2L2X944_9FIRM</name>
<dbReference type="EMBL" id="BFAV01000030">
    <property type="protein sequence ID" value="GBF32444.1"/>
    <property type="molecule type" value="Genomic_DNA"/>
</dbReference>
<proteinExistence type="inferred from homology"/>
<evidence type="ECO:0000256" key="2">
    <source>
        <dbReference type="ARBA" id="ARBA00035108"/>
    </source>
</evidence>
<dbReference type="PANTHER" id="PTHR36852:SF1">
    <property type="entry name" value="PROTEIN GVPL 2"/>
    <property type="match status" value="1"/>
</dbReference>
<protein>
    <submittedName>
        <fullName evidence="4">Gas vesicle synthesis GvpL</fullName>
    </submittedName>
</protein>
<keyword evidence="1" id="KW-0304">Gas vesicle</keyword>
<organism evidence="4 5">
    <name type="scientific">Desulfocucumis palustris</name>
    <dbReference type="NCBI Taxonomy" id="1898651"/>
    <lineage>
        <taxon>Bacteria</taxon>
        <taxon>Bacillati</taxon>
        <taxon>Bacillota</taxon>
        <taxon>Clostridia</taxon>
        <taxon>Eubacteriales</taxon>
        <taxon>Desulfocucumaceae</taxon>
        <taxon>Desulfocucumis</taxon>
    </lineage>
</organism>
<dbReference type="InterPro" id="IPR009430">
    <property type="entry name" value="GvpL/GvpF"/>
</dbReference>
<dbReference type="GO" id="GO:0031411">
    <property type="term" value="C:gas vesicle"/>
    <property type="evidence" value="ECO:0007669"/>
    <property type="project" value="UniProtKB-SubCell"/>
</dbReference>
<sequence>MIPSELFWESLKPYFLSRARELVEEAWAQVCEEIDSSLKSELREALSGAFKSSLNQALEEKFSGCISPPGPVREEQREVVYYLYCITSSAAGDELSGKITGQAAGLQLIFSQDGKFCAVVGTFTHNEFSEEVLEEKLGDAGWLEEKARGHQELIEYVMKSVDFPVIPMKFGTVFSSAEKIAQMFLEQGDYVEKTLGYLKGRQEWGIKLYCQREKLKQEIREFNPVIKEMLEKSGAGSSSGTAFIMRKKLEDNIQIECENEMEKISSFCYRRLEEICCDARLNRLLSREVTGEQADMTVNAAFLVDIDRVEEFLSATREIQDSISSSFSLSVSGPWPPYNFAAGAGSDEAE</sequence>
<evidence type="ECO:0000313" key="5">
    <source>
        <dbReference type="Proteomes" id="UP000239549"/>
    </source>
</evidence>
<comment type="similarity">
    <text evidence="3">Belongs to the gas vesicle GvpF/GvpL family.</text>
</comment>
<gene>
    <name evidence="4" type="ORF">DCCM_0640</name>
</gene>